<keyword evidence="1" id="KW-0472">Membrane</keyword>
<dbReference type="Proteomes" id="UP000241071">
    <property type="component" value="Segment"/>
</dbReference>
<keyword evidence="1" id="KW-0812">Transmembrane</keyword>
<accession>M1PML0</accession>
<name>M1PML0_9VIRU</name>
<evidence type="ECO:0000256" key="1">
    <source>
        <dbReference type="SAM" id="Phobius"/>
    </source>
</evidence>
<gene>
    <name evidence="2" type="ORF">glt_00397</name>
</gene>
<evidence type="ECO:0000313" key="2">
    <source>
        <dbReference type="EMBL" id="AGF85206.1"/>
    </source>
</evidence>
<reference evidence="2 3" key="1">
    <citation type="submission" date="2012-10" db="EMBL/GenBank/DDBJ databases">
        <title>Complete genome sequence of Moumouvirus goulette.</title>
        <authorList>
            <person name="Fournous G."/>
            <person name="Bougalmi M."/>
            <person name="Colson P."/>
        </authorList>
    </citation>
    <scope>NUCLEOTIDE SEQUENCE [LARGE SCALE GENOMIC DNA]</scope>
</reference>
<protein>
    <submittedName>
        <fullName evidence="2">Uncharacterized protein</fullName>
    </submittedName>
</protein>
<dbReference type="EMBL" id="KC008572">
    <property type="protein sequence ID" value="AGF85206.1"/>
    <property type="molecule type" value="Genomic_DNA"/>
</dbReference>
<sequence length="159" mass="18703">MSENIFTNKYFVIALIILVIILLFLYIQSRSRRVEGMKNIDINGPTQNLVERPWEGGDEESGYKKVNNKFDRFVDTLINRENKQQTPSKQDLLNRLIEEDAETIIITKRKNNTQSNTRSNIPQPFDSYSRYNECPPCVCPQDRYIADNDSEKKVYIYKK</sequence>
<feature type="transmembrane region" description="Helical" evidence="1">
    <location>
        <begin position="6"/>
        <end position="27"/>
    </location>
</feature>
<evidence type="ECO:0000313" key="3">
    <source>
        <dbReference type="Proteomes" id="UP000241071"/>
    </source>
</evidence>
<keyword evidence="1" id="KW-1133">Transmembrane helix</keyword>
<proteinExistence type="predicted"/>
<keyword evidence="3" id="KW-1185">Reference proteome</keyword>
<organism evidence="2 3">
    <name type="scientific">Moumouvirus goulette</name>
    <dbReference type="NCBI Taxonomy" id="1247379"/>
    <lineage>
        <taxon>Viruses</taxon>
        <taxon>Varidnaviria</taxon>
        <taxon>Bamfordvirae</taxon>
        <taxon>Nucleocytoviricota</taxon>
        <taxon>Megaviricetes</taxon>
        <taxon>Imitervirales</taxon>
        <taxon>Mimiviridae</taxon>
        <taxon>Megamimivirinae</taxon>
        <taxon>Moumouvirus</taxon>
        <taxon>Moumouvirus goulettemassiliense</taxon>
    </lineage>
</organism>